<dbReference type="InterPro" id="IPR016064">
    <property type="entry name" value="NAD/diacylglycerol_kinase_sf"/>
</dbReference>
<keyword evidence="2" id="KW-1185">Reference proteome</keyword>
<name>A0A1H1UZK4_9ACTN</name>
<evidence type="ECO:0000313" key="2">
    <source>
        <dbReference type="Proteomes" id="UP000198859"/>
    </source>
</evidence>
<proteinExistence type="predicted"/>
<dbReference type="GO" id="GO:0003951">
    <property type="term" value="F:NAD+ kinase activity"/>
    <property type="evidence" value="ECO:0007669"/>
    <property type="project" value="InterPro"/>
</dbReference>
<dbReference type="EMBL" id="LT629757">
    <property type="protein sequence ID" value="SDS77974.1"/>
    <property type="molecule type" value="Genomic_DNA"/>
</dbReference>
<dbReference type="Proteomes" id="UP000198859">
    <property type="component" value="Chromosome I"/>
</dbReference>
<dbReference type="InterPro" id="IPR017438">
    <property type="entry name" value="ATP-NAD_kinase_N"/>
</dbReference>
<dbReference type="InterPro" id="IPR017437">
    <property type="entry name" value="ATP-NAD_kinase_PpnK-typ_C"/>
</dbReference>
<dbReference type="OrthoDB" id="1889537at2"/>
<dbReference type="SUPFAM" id="SSF111331">
    <property type="entry name" value="NAD kinase/diacylglycerol kinase-like"/>
    <property type="match status" value="1"/>
</dbReference>
<dbReference type="RefSeq" id="WP_091730513.1">
    <property type="nucleotide sequence ID" value="NZ_LT629757.1"/>
</dbReference>
<gene>
    <name evidence="1" type="ORF">SAMN04488570_2678</name>
</gene>
<evidence type="ECO:0000313" key="1">
    <source>
        <dbReference type="EMBL" id="SDS77974.1"/>
    </source>
</evidence>
<organism evidence="1 2">
    <name type="scientific">Nocardioides scoriae</name>
    <dbReference type="NCBI Taxonomy" id="642780"/>
    <lineage>
        <taxon>Bacteria</taxon>
        <taxon>Bacillati</taxon>
        <taxon>Actinomycetota</taxon>
        <taxon>Actinomycetes</taxon>
        <taxon>Propionibacteriales</taxon>
        <taxon>Nocardioidaceae</taxon>
        <taxon>Nocardioides</taxon>
    </lineage>
</organism>
<accession>A0A1H1UZK4</accession>
<dbReference type="PANTHER" id="PTHR13158:SF5">
    <property type="entry name" value="NAD KINASE 2, MITOCHONDRIAL"/>
    <property type="match status" value="1"/>
</dbReference>
<dbReference type="AlphaFoldDB" id="A0A1H1UZK4"/>
<reference evidence="2" key="1">
    <citation type="submission" date="2016-10" db="EMBL/GenBank/DDBJ databases">
        <authorList>
            <person name="Varghese N."/>
            <person name="Submissions S."/>
        </authorList>
    </citation>
    <scope>NUCLEOTIDE SEQUENCE [LARGE SCALE GENOMIC DNA]</scope>
    <source>
        <strain evidence="2">DSM 22127</strain>
    </source>
</reference>
<dbReference type="Gene3D" id="3.40.50.10330">
    <property type="entry name" value="Probable inorganic polyphosphate/atp-NAD kinase, domain 1"/>
    <property type="match status" value="1"/>
</dbReference>
<dbReference type="Gene3D" id="2.60.200.30">
    <property type="entry name" value="Probable inorganic polyphosphate/atp-NAD kinase, domain 2"/>
    <property type="match status" value="1"/>
</dbReference>
<evidence type="ECO:0008006" key="3">
    <source>
        <dbReference type="Google" id="ProtNLM"/>
    </source>
</evidence>
<dbReference type="STRING" id="642780.SAMN04488570_2678"/>
<sequence>MTGLAPRVVVVHRRTELEELVQRHGTRGQAAFFLTTRGRDLGELDARDQAQREALAEVGAAIPLDWRRGSVERGDLDRFLFEPHDLVVVVGQDGLVANVAKYLDGQPVIGVDPEPGRNPGVLVRHRPADVGPLLQGRGRIEPRTMVEARTDDGQVLVALNEVYVGHPSHQTARYTLAAPGGAPERQASSGLLVATGTGATGWCRSAWLERRSQLALPAPTEARLAWFVREAWPSPATGVSATEGVVLVDPLLVTVETDGLVAFGDGMEADHLVLRWGQQVSIGVAERVLRLVV</sequence>
<protein>
    <recommendedName>
        <fullName evidence="3">ATP-NAD kinase</fullName>
    </recommendedName>
</protein>
<dbReference type="GO" id="GO:0019674">
    <property type="term" value="P:NAD+ metabolic process"/>
    <property type="evidence" value="ECO:0007669"/>
    <property type="project" value="InterPro"/>
</dbReference>
<dbReference type="PANTHER" id="PTHR13158">
    <property type="match status" value="1"/>
</dbReference>